<accession>A0AAV7EQW3</accession>
<dbReference type="AlphaFoldDB" id="A0AAV7EQW3"/>
<dbReference type="Gene3D" id="3.40.50.150">
    <property type="entry name" value="Vaccinia Virus protein VP39"/>
    <property type="match status" value="1"/>
</dbReference>
<dbReference type="InterPro" id="IPR029063">
    <property type="entry name" value="SAM-dependent_MTases_sf"/>
</dbReference>
<dbReference type="Proteomes" id="UP000825729">
    <property type="component" value="Unassembled WGS sequence"/>
</dbReference>
<dbReference type="GO" id="GO:0005634">
    <property type="term" value="C:nucleus"/>
    <property type="evidence" value="ECO:0007669"/>
    <property type="project" value="TreeGrafter"/>
</dbReference>
<protein>
    <recommendedName>
        <fullName evidence="3">Methyltransferase-like protein 22</fullName>
    </recommendedName>
</protein>
<comment type="caution">
    <text evidence="1">The sequence shown here is derived from an EMBL/GenBank/DDBJ whole genome shotgun (WGS) entry which is preliminary data.</text>
</comment>
<proteinExistence type="predicted"/>
<dbReference type="InterPro" id="IPR019410">
    <property type="entry name" value="Methyltransf_16"/>
</dbReference>
<evidence type="ECO:0008006" key="3">
    <source>
        <dbReference type="Google" id="ProtNLM"/>
    </source>
</evidence>
<keyword evidence="2" id="KW-1185">Reference proteome</keyword>
<sequence length="427" mass="47895">MEEDVSACNQRVIWQSHTQFQHCKDEKLQMLNSNQKHLGTSDLHGDGVGIASCCMLIASEKAKGLIERIDKKARSCSILCGEPPRQSGERMEGDAGTPSRGLDMSELVMSEVHLGCPPCYSQPHSTRFTFRHLPGHNTKKVPYENLEGQTASISHLLTVDEDGDLVLSRRNHMETTEQSTIVIQHMIASSIPGVGLQVWKAALVLSDFVLHKVFTTSDFNNVVACEFGAGTGLVSILLAQVAKTIFITDFGSQILDNCATNVKLNSGMLKHDESSVYIRELDWKRSWPPACRVHLCNSSPEERFLWSTCEINEAQGASLFLAADVIYSDDLTEALFQTLAELMSKGSQKVLYLALEKRYNFTLDDLNVVANGYTCFRRYVKEEEEARTLGASARCFVGKQIDLQEIPQYIREYDRGNELELWQIRYL</sequence>
<dbReference type="SUPFAM" id="SSF53335">
    <property type="entry name" value="S-adenosyl-L-methionine-dependent methyltransferases"/>
    <property type="match status" value="1"/>
</dbReference>
<dbReference type="InterPro" id="IPR038899">
    <property type="entry name" value="METTL22"/>
</dbReference>
<reference evidence="1 2" key="1">
    <citation type="submission" date="2021-07" db="EMBL/GenBank/DDBJ databases">
        <title>The Aristolochia fimbriata genome: insights into angiosperm evolution, floral development and chemical biosynthesis.</title>
        <authorList>
            <person name="Jiao Y."/>
        </authorList>
    </citation>
    <scope>NUCLEOTIDE SEQUENCE [LARGE SCALE GENOMIC DNA]</scope>
    <source>
        <strain evidence="1">IBCAS-2021</strain>
        <tissue evidence="1">Leaf</tissue>
    </source>
</reference>
<dbReference type="PANTHER" id="PTHR23108:SF0">
    <property type="entry name" value="METHYLTRANSFERASE-LIKE PROTEIN 22"/>
    <property type="match status" value="1"/>
</dbReference>
<organism evidence="1 2">
    <name type="scientific">Aristolochia fimbriata</name>
    <name type="common">White veined hardy Dutchman's pipe vine</name>
    <dbReference type="NCBI Taxonomy" id="158543"/>
    <lineage>
        <taxon>Eukaryota</taxon>
        <taxon>Viridiplantae</taxon>
        <taxon>Streptophyta</taxon>
        <taxon>Embryophyta</taxon>
        <taxon>Tracheophyta</taxon>
        <taxon>Spermatophyta</taxon>
        <taxon>Magnoliopsida</taxon>
        <taxon>Magnoliidae</taxon>
        <taxon>Piperales</taxon>
        <taxon>Aristolochiaceae</taxon>
        <taxon>Aristolochia</taxon>
    </lineage>
</organism>
<evidence type="ECO:0000313" key="1">
    <source>
        <dbReference type="EMBL" id="KAG9450206.1"/>
    </source>
</evidence>
<dbReference type="GO" id="GO:0008276">
    <property type="term" value="F:protein methyltransferase activity"/>
    <property type="evidence" value="ECO:0007669"/>
    <property type="project" value="InterPro"/>
</dbReference>
<evidence type="ECO:0000313" key="2">
    <source>
        <dbReference type="Proteomes" id="UP000825729"/>
    </source>
</evidence>
<dbReference type="Pfam" id="PF10294">
    <property type="entry name" value="Methyltransf_16"/>
    <property type="match status" value="2"/>
</dbReference>
<name>A0AAV7EQW3_ARIFI</name>
<dbReference type="EMBL" id="JAINDJ010000004">
    <property type="protein sequence ID" value="KAG9450206.1"/>
    <property type="molecule type" value="Genomic_DNA"/>
</dbReference>
<gene>
    <name evidence="1" type="ORF">H6P81_010171</name>
</gene>
<dbReference type="PANTHER" id="PTHR23108">
    <property type="entry name" value="METHYLTRANSFERASE-RELATED"/>
    <property type="match status" value="1"/>
</dbReference>